<dbReference type="Proteomes" id="UP000255355">
    <property type="component" value="Unassembled WGS sequence"/>
</dbReference>
<proteinExistence type="predicted"/>
<dbReference type="CDD" id="cd00093">
    <property type="entry name" value="HTH_XRE"/>
    <property type="match status" value="1"/>
</dbReference>
<dbReference type="GO" id="GO:0003677">
    <property type="term" value="F:DNA binding"/>
    <property type="evidence" value="ECO:0007669"/>
    <property type="project" value="InterPro"/>
</dbReference>
<protein>
    <submittedName>
        <fullName evidence="3">Helix-turn-helix protein</fullName>
    </submittedName>
</protein>
<keyword evidence="4" id="KW-1185">Reference proteome</keyword>
<feature type="compositionally biased region" description="Acidic residues" evidence="1">
    <location>
        <begin position="1"/>
        <end position="14"/>
    </location>
</feature>
<evidence type="ECO:0000313" key="3">
    <source>
        <dbReference type="EMBL" id="RDI49966.1"/>
    </source>
</evidence>
<feature type="region of interest" description="Disordered" evidence="1">
    <location>
        <begin position="1"/>
        <end position="24"/>
    </location>
</feature>
<gene>
    <name evidence="3" type="ORF">DFR68_106404</name>
</gene>
<dbReference type="InterPro" id="IPR001387">
    <property type="entry name" value="Cro/C1-type_HTH"/>
</dbReference>
<dbReference type="STRING" id="1210089.GCA_001613165_05219"/>
<evidence type="ECO:0000256" key="1">
    <source>
        <dbReference type="SAM" id="MobiDB-lite"/>
    </source>
</evidence>
<dbReference type="PROSITE" id="PS50943">
    <property type="entry name" value="HTH_CROC1"/>
    <property type="match status" value="1"/>
</dbReference>
<organism evidence="3 4">
    <name type="scientific">Nocardia mexicana</name>
    <dbReference type="NCBI Taxonomy" id="279262"/>
    <lineage>
        <taxon>Bacteria</taxon>
        <taxon>Bacillati</taxon>
        <taxon>Actinomycetota</taxon>
        <taxon>Actinomycetes</taxon>
        <taxon>Mycobacteriales</taxon>
        <taxon>Nocardiaceae</taxon>
        <taxon>Nocardia</taxon>
    </lineage>
</organism>
<dbReference type="InterPro" id="IPR043917">
    <property type="entry name" value="DUF5753"/>
</dbReference>
<name>A0A370H1S9_9NOCA</name>
<dbReference type="EMBL" id="QQAZ01000006">
    <property type="protein sequence ID" value="RDI49966.1"/>
    <property type="molecule type" value="Genomic_DNA"/>
</dbReference>
<evidence type="ECO:0000313" key="4">
    <source>
        <dbReference type="Proteomes" id="UP000255355"/>
    </source>
</evidence>
<dbReference type="SUPFAM" id="SSF47413">
    <property type="entry name" value="lambda repressor-like DNA-binding domains"/>
    <property type="match status" value="1"/>
</dbReference>
<accession>A0A370H1S9</accession>
<dbReference type="Pfam" id="PF19054">
    <property type="entry name" value="DUF5753"/>
    <property type="match status" value="1"/>
</dbReference>
<dbReference type="Gene3D" id="1.10.260.40">
    <property type="entry name" value="lambda repressor-like DNA-binding domains"/>
    <property type="match status" value="1"/>
</dbReference>
<feature type="domain" description="HTH cro/C1-type" evidence="2">
    <location>
        <begin position="29"/>
        <end position="86"/>
    </location>
</feature>
<dbReference type="InterPro" id="IPR010982">
    <property type="entry name" value="Lambda_DNA-bd_dom_sf"/>
</dbReference>
<reference evidence="3 4" key="1">
    <citation type="submission" date="2018-07" db="EMBL/GenBank/DDBJ databases">
        <title>Genomic Encyclopedia of Type Strains, Phase IV (KMG-IV): sequencing the most valuable type-strain genomes for metagenomic binning, comparative biology and taxonomic classification.</title>
        <authorList>
            <person name="Goeker M."/>
        </authorList>
    </citation>
    <scope>NUCLEOTIDE SEQUENCE [LARGE SCALE GENOMIC DNA]</scope>
    <source>
        <strain evidence="3 4">DSM 44952</strain>
    </source>
</reference>
<dbReference type="AlphaFoldDB" id="A0A370H1S9"/>
<comment type="caution">
    <text evidence="3">The sequence shown here is derived from an EMBL/GenBank/DDBJ whole genome shotgun (WGS) entry which is preliminary data.</text>
</comment>
<evidence type="ECO:0000259" key="2">
    <source>
        <dbReference type="PROSITE" id="PS50943"/>
    </source>
</evidence>
<sequence length="306" mass="34713">MTDVTEATEDDETEDTRSTLPRRQLGRLLREAREAMGMTTETAARAMGCSKNAVSQLELGRVQRIRERDIRDYCDLYGIEDEKRDFAMELARQKPVRSWLHGYDDIISSKFNLYTQLESAASALAIFQSLMIPGLLQTSDYATAVGRQFYTNEADVERSVNLRLKRQHLLIRTRKPLQINVIITESVLRTMVGSPSVMSAQLRHAVALAARDNVTIRLLPHRAGLPLGYGAAPFIVLTFPKDGRGRPIEPSTVFAENVATGDVYLERREDVRRCREAFDKLFRASLDAGPTRDLMREAANNYDRFR</sequence>
<dbReference type="SMART" id="SM00530">
    <property type="entry name" value="HTH_XRE"/>
    <property type="match status" value="1"/>
</dbReference>
<dbReference type="Pfam" id="PF13560">
    <property type="entry name" value="HTH_31"/>
    <property type="match status" value="1"/>
</dbReference>
<dbReference type="OrthoDB" id="4285266at2"/>
<dbReference type="RefSeq" id="WP_068024838.1">
    <property type="nucleotide sequence ID" value="NZ_QQAZ01000006.1"/>
</dbReference>